<dbReference type="InParanoid" id="A0BCH1"/>
<accession>A0BCH1</accession>
<organism evidence="1 2">
    <name type="scientific">Paramecium tetraurelia</name>
    <dbReference type="NCBI Taxonomy" id="5888"/>
    <lineage>
        <taxon>Eukaryota</taxon>
        <taxon>Sar</taxon>
        <taxon>Alveolata</taxon>
        <taxon>Ciliophora</taxon>
        <taxon>Intramacronucleata</taxon>
        <taxon>Oligohymenophorea</taxon>
        <taxon>Peniculida</taxon>
        <taxon>Parameciidae</taxon>
        <taxon>Paramecium</taxon>
    </lineage>
</organism>
<dbReference type="HOGENOM" id="CLU_2202109_0_0_1"/>
<evidence type="ECO:0008006" key="3">
    <source>
        <dbReference type="Google" id="ProtNLM"/>
    </source>
</evidence>
<dbReference type="Proteomes" id="UP000000600">
    <property type="component" value="Unassembled WGS sequence"/>
</dbReference>
<keyword evidence="2" id="KW-1185">Reference proteome</keyword>
<name>A0BCH1_PARTE</name>
<gene>
    <name evidence="1" type="ORF">GSPATT00004332001</name>
</gene>
<dbReference type="EMBL" id="CT867986">
    <property type="protein sequence ID" value="CAK56238.1"/>
    <property type="molecule type" value="Genomic_DNA"/>
</dbReference>
<evidence type="ECO:0000313" key="1">
    <source>
        <dbReference type="EMBL" id="CAK56238.1"/>
    </source>
</evidence>
<proteinExistence type="predicted"/>
<sequence length="108" mass="13123">MSYNSGFQNRQQLQQYEQLLQLLLVTLNKRLVKFYSNEDCDEFAFRNIFQRIMSGMKSLEKQYILMTQSNRKFMPPRFSETVRNLFDLLKLEEQHEVSKHLFRVKGYT</sequence>
<dbReference type="AlphaFoldDB" id="A0BCH1"/>
<evidence type="ECO:0000313" key="2">
    <source>
        <dbReference type="Proteomes" id="UP000000600"/>
    </source>
</evidence>
<dbReference type="GeneID" id="5009420"/>
<dbReference type="RefSeq" id="XP_001423636.1">
    <property type="nucleotide sequence ID" value="XM_001423599.1"/>
</dbReference>
<protein>
    <recommendedName>
        <fullName evidence="3">Spindle pole body component</fullName>
    </recommendedName>
</protein>
<dbReference type="KEGG" id="ptm:GSPATT00004332001"/>
<reference evidence="1 2" key="1">
    <citation type="journal article" date="2006" name="Nature">
        <title>Global trends of whole-genome duplications revealed by the ciliate Paramecium tetraurelia.</title>
        <authorList>
            <consortium name="Genoscope"/>
            <person name="Aury J.-M."/>
            <person name="Jaillon O."/>
            <person name="Duret L."/>
            <person name="Noel B."/>
            <person name="Jubin C."/>
            <person name="Porcel B.M."/>
            <person name="Segurens B."/>
            <person name="Daubin V."/>
            <person name="Anthouard V."/>
            <person name="Aiach N."/>
            <person name="Arnaiz O."/>
            <person name="Billaut A."/>
            <person name="Beisson J."/>
            <person name="Blanc I."/>
            <person name="Bouhouche K."/>
            <person name="Camara F."/>
            <person name="Duharcourt S."/>
            <person name="Guigo R."/>
            <person name="Gogendeau D."/>
            <person name="Katinka M."/>
            <person name="Keller A.-M."/>
            <person name="Kissmehl R."/>
            <person name="Klotz C."/>
            <person name="Koll F."/>
            <person name="Le Moue A."/>
            <person name="Lepere C."/>
            <person name="Malinsky S."/>
            <person name="Nowacki M."/>
            <person name="Nowak J.K."/>
            <person name="Plattner H."/>
            <person name="Poulain J."/>
            <person name="Ruiz F."/>
            <person name="Serrano V."/>
            <person name="Zagulski M."/>
            <person name="Dessen P."/>
            <person name="Betermier M."/>
            <person name="Weissenbach J."/>
            <person name="Scarpelli C."/>
            <person name="Schachter V."/>
            <person name="Sperling L."/>
            <person name="Meyer E."/>
            <person name="Cohen J."/>
            <person name="Wincker P."/>
        </authorList>
    </citation>
    <scope>NUCLEOTIDE SEQUENCE [LARGE SCALE GENOMIC DNA]</scope>
    <source>
        <strain evidence="1 2">Stock d4-2</strain>
    </source>
</reference>